<evidence type="ECO:0000256" key="8">
    <source>
        <dbReference type="ARBA" id="ARBA00022842"/>
    </source>
</evidence>
<evidence type="ECO:0000256" key="9">
    <source>
        <dbReference type="ARBA" id="ARBA00023204"/>
    </source>
</evidence>
<dbReference type="PROSITE" id="PS51462">
    <property type="entry name" value="NUDIX"/>
    <property type="match status" value="1"/>
</dbReference>
<dbReference type="InterPro" id="IPR020084">
    <property type="entry name" value="NUDIX_hydrolase_CS"/>
</dbReference>
<comment type="caution">
    <text evidence="18">The sequence shown here is derived from an EMBL/GenBank/DDBJ whole genome shotgun (WGS) entry which is preliminary data.</text>
</comment>
<keyword evidence="3" id="KW-0515">Mutator protein</keyword>
<evidence type="ECO:0000256" key="1">
    <source>
        <dbReference type="ARBA" id="ARBA00001946"/>
    </source>
</evidence>
<keyword evidence="7" id="KW-0378">Hydrolase</keyword>
<keyword evidence="6" id="KW-0227">DNA damage</keyword>
<evidence type="ECO:0000256" key="13">
    <source>
        <dbReference type="ARBA" id="ARBA00040794"/>
    </source>
</evidence>
<dbReference type="SUPFAM" id="SSF55811">
    <property type="entry name" value="Nudix"/>
    <property type="match status" value="1"/>
</dbReference>
<evidence type="ECO:0000256" key="12">
    <source>
        <dbReference type="ARBA" id="ARBA00038905"/>
    </source>
</evidence>
<keyword evidence="19" id="KW-1185">Reference proteome</keyword>
<dbReference type="PANTHER" id="PTHR47707">
    <property type="entry name" value="8-OXO-DGTP DIPHOSPHATASE"/>
    <property type="match status" value="1"/>
</dbReference>
<evidence type="ECO:0000256" key="11">
    <source>
        <dbReference type="ARBA" id="ARBA00036904"/>
    </source>
</evidence>
<accession>A0ABV7VS69</accession>
<dbReference type="Proteomes" id="UP001595722">
    <property type="component" value="Unassembled WGS sequence"/>
</dbReference>
<comment type="catalytic activity">
    <reaction evidence="11">
        <text>8-oxo-GTP + H2O = 8-oxo-GMP + diphosphate + H(+)</text>
        <dbReference type="Rhea" id="RHEA:67616"/>
        <dbReference type="ChEBI" id="CHEBI:15377"/>
        <dbReference type="ChEBI" id="CHEBI:15378"/>
        <dbReference type="ChEBI" id="CHEBI:33019"/>
        <dbReference type="ChEBI" id="CHEBI:143553"/>
        <dbReference type="ChEBI" id="CHEBI:145694"/>
    </reaction>
</comment>
<dbReference type="InterPro" id="IPR047127">
    <property type="entry name" value="MutT-like"/>
</dbReference>
<keyword evidence="9" id="KW-0234">DNA repair</keyword>
<dbReference type="InterPro" id="IPR015797">
    <property type="entry name" value="NUDIX_hydrolase-like_dom_sf"/>
</dbReference>
<dbReference type="EC" id="3.6.1.55" evidence="12"/>
<keyword evidence="5" id="KW-0479">Metal-binding</keyword>
<evidence type="ECO:0000256" key="6">
    <source>
        <dbReference type="ARBA" id="ARBA00022763"/>
    </source>
</evidence>
<evidence type="ECO:0000256" key="15">
    <source>
        <dbReference type="ARBA" id="ARBA00041979"/>
    </source>
</evidence>
<dbReference type="Gene3D" id="3.90.79.10">
    <property type="entry name" value="Nucleoside Triphosphate Pyrophosphohydrolase"/>
    <property type="match status" value="1"/>
</dbReference>
<feature type="domain" description="Nudix hydrolase" evidence="17">
    <location>
        <begin position="2"/>
        <end position="134"/>
    </location>
</feature>
<evidence type="ECO:0000256" key="10">
    <source>
        <dbReference type="ARBA" id="ARBA00035861"/>
    </source>
</evidence>
<dbReference type="RefSeq" id="WP_376866227.1">
    <property type="nucleotide sequence ID" value="NZ_JBHRYB010000006.1"/>
</dbReference>
<name>A0ABV7VS69_9GAMM</name>
<evidence type="ECO:0000313" key="18">
    <source>
        <dbReference type="EMBL" id="MFC3680304.1"/>
    </source>
</evidence>
<evidence type="ECO:0000256" key="7">
    <source>
        <dbReference type="ARBA" id="ARBA00022801"/>
    </source>
</evidence>
<comment type="catalytic activity">
    <reaction evidence="10">
        <text>8-oxo-dGTP + H2O = 8-oxo-dGMP + diphosphate + H(+)</text>
        <dbReference type="Rhea" id="RHEA:31575"/>
        <dbReference type="ChEBI" id="CHEBI:15377"/>
        <dbReference type="ChEBI" id="CHEBI:15378"/>
        <dbReference type="ChEBI" id="CHEBI:33019"/>
        <dbReference type="ChEBI" id="CHEBI:63224"/>
        <dbReference type="ChEBI" id="CHEBI:77896"/>
        <dbReference type="EC" id="3.6.1.55"/>
    </reaction>
</comment>
<keyword evidence="8" id="KW-0460">Magnesium</keyword>
<comment type="similarity">
    <text evidence="2">Belongs to the Nudix hydrolase family.</text>
</comment>
<dbReference type="EMBL" id="JBHRYB010000006">
    <property type="protein sequence ID" value="MFC3680304.1"/>
    <property type="molecule type" value="Genomic_DNA"/>
</dbReference>
<gene>
    <name evidence="18" type="ORF">ACFOMG_09375</name>
</gene>
<evidence type="ECO:0000256" key="5">
    <source>
        <dbReference type="ARBA" id="ARBA00022723"/>
    </source>
</evidence>
<keyword evidence="4" id="KW-0235">DNA replication</keyword>
<evidence type="ECO:0000256" key="4">
    <source>
        <dbReference type="ARBA" id="ARBA00022705"/>
    </source>
</evidence>
<dbReference type="PANTHER" id="PTHR47707:SF1">
    <property type="entry name" value="NUDIX HYDROLASE FAMILY PROTEIN"/>
    <property type="match status" value="1"/>
</dbReference>
<dbReference type="InterPro" id="IPR000086">
    <property type="entry name" value="NUDIX_hydrolase_dom"/>
</dbReference>
<organism evidence="18 19">
    <name type="scientific">Bacterioplanoides pacificum</name>
    <dbReference type="NCBI Taxonomy" id="1171596"/>
    <lineage>
        <taxon>Bacteria</taxon>
        <taxon>Pseudomonadati</taxon>
        <taxon>Pseudomonadota</taxon>
        <taxon>Gammaproteobacteria</taxon>
        <taxon>Oceanospirillales</taxon>
        <taxon>Oceanospirillaceae</taxon>
        <taxon>Bacterioplanoides</taxon>
    </lineage>
</organism>
<evidence type="ECO:0000256" key="3">
    <source>
        <dbReference type="ARBA" id="ARBA00022457"/>
    </source>
</evidence>
<dbReference type="Pfam" id="PF00293">
    <property type="entry name" value="NUDIX"/>
    <property type="match status" value="1"/>
</dbReference>
<reference evidence="19" key="1">
    <citation type="journal article" date="2019" name="Int. J. Syst. Evol. Microbiol.">
        <title>The Global Catalogue of Microorganisms (GCM) 10K type strain sequencing project: providing services to taxonomists for standard genome sequencing and annotation.</title>
        <authorList>
            <consortium name="The Broad Institute Genomics Platform"/>
            <consortium name="The Broad Institute Genome Sequencing Center for Infectious Disease"/>
            <person name="Wu L."/>
            <person name="Ma J."/>
        </authorList>
    </citation>
    <scope>NUCLEOTIDE SEQUENCE [LARGE SCALE GENOMIC DNA]</scope>
    <source>
        <strain evidence="19">KCTC 42424</strain>
    </source>
</reference>
<comment type="cofactor">
    <cofactor evidence="1">
        <name>Mg(2+)</name>
        <dbReference type="ChEBI" id="CHEBI:18420"/>
    </cofactor>
</comment>
<evidence type="ECO:0000256" key="14">
    <source>
        <dbReference type="ARBA" id="ARBA00041592"/>
    </source>
</evidence>
<dbReference type="PROSITE" id="PS00893">
    <property type="entry name" value="NUDIX_BOX"/>
    <property type="match status" value="1"/>
</dbReference>
<evidence type="ECO:0000259" key="17">
    <source>
        <dbReference type="PROSITE" id="PS51462"/>
    </source>
</evidence>
<proteinExistence type="inferred from homology"/>
<evidence type="ECO:0000313" key="19">
    <source>
        <dbReference type="Proteomes" id="UP001595722"/>
    </source>
</evidence>
<evidence type="ECO:0000256" key="2">
    <source>
        <dbReference type="ARBA" id="ARBA00005582"/>
    </source>
</evidence>
<evidence type="ECO:0000256" key="16">
    <source>
        <dbReference type="ARBA" id="ARBA00042798"/>
    </source>
</evidence>
<protein>
    <recommendedName>
        <fullName evidence="13">8-oxo-dGTP diphosphatase</fullName>
        <ecNumber evidence="12">3.6.1.55</ecNumber>
    </recommendedName>
    <alternativeName>
        <fullName evidence="16">7,8-dihydro-8-oxoguanine-triphosphatase</fullName>
    </alternativeName>
    <alternativeName>
        <fullName evidence="15">Mutator protein MutT</fullName>
    </alternativeName>
    <alternativeName>
        <fullName evidence="14">dGTP pyrophosphohydrolase</fullName>
    </alternativeName>
</protein>
<sequence length="135" mass="15247">MEFSECVSFILIRDGQVLLEQRRADKEFDPGMVMIPGGHMEAGETQLDTLARELLEELNIEAESAGYVCSLIHTAESADSTEVQRLHYYLISDWQGELQCLEAEAIFWQPLDQLDCLEILPDQLALAEAARLYAL</sequence>